<evidence type="ECO:0000256" key="9">
    <source>
        <dbReference type="SAM" id="Phobius"/>
    </source>
</evidence>
<dbReference type="GO" id="GO:0015421">
    <property type="term" value="F:ABC-type oligopeptide transporter activity"/>
    <property type="evidence" value="ECO:0007669"/>
    <property type="project" value="TreeGrafter"/>
</dbReference>
<dbReference type="GO" id="GO:0016887">
    <property type="term" value="F:ATP hydrolysis activity"/>
    <property type="evidence" value="ECO:0007669"/>
    <property type="project" value="InterPro"/>
</dbReference>
<dbReference type="SMART" id="SM00382">
    <property type="entry name" value="AAA"/>
    <property type="match status" value="1"/>
</dbReference>
<name>A0A1M5TDK4_9CLOT</name>
<evidence type="ECO:0000313" key="12">
    <source>
        <dbReference type="EMBL" id="SHH48895.1"/>
    </source>
</evidence>
<evidence type="ECO:0000259" key="11">
    <source>
        <dbReference type="PROSITE" id="PS50929"/>
    </source>
</evidence>
<keyword evidence="2" id="KW-0813">Transport</keyword>
<dbReference type="Gene3D" id="1.20.1560.10">
    <property type="entry name" value="ABC transporter type 1, transmembrane domain"/>
    <property type="match status" value="1"/>
</dbReference>
<reference evidence="12 13" key="1">
    <citation type="submission" date="2016-11" db="EMBL/GenBank/DDBJ databases">
        <authorList>
            <person name="Jaros S."/>
            <person name="Januszkiewicz K."/>
            <person name="Wedrychowicz H."/>
        </authorList>
    </citation>
    <scope>NUCLEOTIDE SEQUENCE [LARGE SCALE GENOMIC DNA]</scope>
    <source>
        <strain evidence="12 13">DSM 3089</strain>
    </source>
</reference>
<dbReference type="FunFam" id="3.40.50.300:FF:000221">
    <property type="entry name" value="Multidrug ABC transporter ATP-binding protein"/>
    <property type="match status" value="1"/>
</dbReference>
<feature type="domain" description="ABC transmembrane type-1" evidence="11">
    <location>
        <begin position="19"/>
        <end position="298"/>
    </location>
</feature>
<dbReference type="Pfam" id="PF00664">
    <property type="entry name" value="ABC_membrane"/>
    <property type="match status" value="1"/>
</dbReference>
<keyword evidence="7 9" id="KW-1133">Transmembrane helix</keyword>
<keyword evidence="6 12" id="KW-0067">ATP-binding</keyword>
<evidence type="ECO:0000256" key="1">
    <source>
        <dbReference type="ARBA" id="ARBA00004651"/>
    </source>
</evidence>
<feature type="transmembrane region" description="Helical" evidence="9">
    <location>
        <begin position="155"/>
        <end position="173"/>
    </location>
</feature>
<feature type="transmembrane region" description="Helical" evidence="9">
    <location>
        <begin position="12"/>
        <end position="35"/>
    </location>
</feature>
<evidence type="ECO:0000256" key="7">
    <source>
        <dbReference type="ARBA" id="ARBA00022989"/>
    </source>
</evidence>
<protein>
    <submittedName>
        <fullName evidence="12">ATP-binding cassette, subfamily B</fullName>
    </submittedName>
</protein>
<feature type="transmembrane region" description="Helical" evidence="9">
    <location>
        <begin position="51"/>
        <end position="72"/>
    </location>
</feature>
<dbReference type="InterPro" id="IPR027417">
    <property type="entry name" value="P-loop_NTPase"/>
</dbReference>
<dbReference type="InterPro" id="IPR011527">
    <property type="entry name" value="ABC1_TM_dom"/>
</dbReference>
<dbReference type="Pfam" id="PF00005">
    <property type="entry name" value="ABC_tran"/>
    <property type="match status" value="1"/>
</dbReference>
<evidence type="ECO:0000256" key="2">
    <source>
        <dbReference type="ARBA" id="ARBA00022448"/>
    </source>
</evidence>
<sequence>MRLFKNYISKHLKFLSIPILAMIITLSIDCVFPLLQKYFVDEIIQGNKASLLVMFFCIFVGFALLRGGLGYIKEFMFDKFSLDVSRELRDDIFKKIQSFEFSFFDKNNTGELMSRISEDVDIVWETISYGIRLFVEGIILFIISSTLMFSMSIKLTIACLVILVPVAFLGISFEKKFWNVYSSISDQTAEINSMAQQDIAGIRLVKAFAREKHEISKFLKVNQDYYDLNIKKAKILSQFIPLIELLTNLAPVAMIIYGGFLCIKQEVTIGTLVAFSSYILNLSFCVRNIGDLMNLLSQNKASLDKIFKILSRESKIKAKDKAYKPESIKGDICFENVTFKYEEEVVLKNINLNIPAGSSVAIMGETGCGKSTLLSLIGRYYDVQEGRVLVDGVDVKEWDLEFLRNNMAVVFQDTFLFSDSIKNNIDFGSNKKEEEIKQAAKESCAYDFIEEMPQGYETFVGERGLGLSGGQKQRLSIARALIRNSPILILDDATSALDMETEFNVLKNLSQKEKVATTFIVAHRISGVKDADIILFMKDGMIVEKGNHEELLSEKGEYYNIYCHQFQDLDLIQEVS</sequence>
<dbReference type="PROSITE" id="PS00211">
    <property type="entry name" value="ABC_TRANSPORTER_1"/>
    <property type="match status" value="1"/>
</dbReference>
<dbReference type="PANTHER" id="PTHR43394">
    <property type="entry name" value="ATP-DEPENDENT PERMEASE MDL1, MITOCHONDRIAL"/>
    <property type="match status" value="1"/>
</dbReference>
<dbReference type="InterPro" id="IPR003593">
    <property type="entry name" value="AAA+_ATPase"/>
</dbReference>
<evidence type="ECO:0000256" key="5">
    <source>
        <dbReference type="ARBA" id="ARBA00022741"/>
    </source>
</evidence>
<proteinExistence type="predicted"/>
<dbReference type="EMBL" id="FQXP01000003">
    <property type="protein sequence ID" value="SHH48895.1"/>
    <property type="molecule type" value="Genomic_DNA"/>
</dbReference>
<dbReference type="Gene3D" id="3.40.50.300">
    <property type="entry name" value="P-loop containing nucleotide triphosphate hydrolases"/>
    <property type="match status" value="1"/>
</dbReference>
<feature type="transmembrane region" description="Helical" evidence="9">
    <location>
        <begin position="129"/>
        <end position="149"/>
    </location>
</feature>
<dbReference type="Proteomes" id="UP000184526">
    <property type="component" value="Unassembled WGS sequence"/>
</dbReference>
<dbReference type="SUPFAM" id="SSF90123">
    <property type="entry name" value="ABC transporter transmembrane region"/>
    <property type="match status" value="1"/>
</dbReference>
<feature type="transmembrane region" description="Helical" evidence="9">
    <location>
        <begin position="239"/>
        <end position="261"/>
    </location>
</feature>
<dbReference type="InterPro" id="IPR017871">
    <property type="entry name" value="ABC_transporter-like_CS"/>
</dbReference>
<keyword evidence="8 9" id="KW-0472">Membrane</keyword>
<evidence type="ECO:0000256" key="4">
    <source>
        <dbReference type="ARBA" id="ARBA00022692"/>
    </source>
</evidence>
<dbReference type="GO" id="GO:0005524">
    <property type="term" value="F:ATP binding"/>
    <property type="evidence" value="ECO:0007669"/>
    <property type="project" value="UniProtKB-KW"/>
</dbReference>
<dbReference type="STRING" id="1121306.SAMN02745196_00537"/>
<evidence type="ECO:0000313" key="13">
    <source>
        <dbReference type="Proteomes" id="UP000184526"/>
    </source>
</evidence>
<dbReference type="PROSITE" id="PS50929">
    <property type="entry name" value="ABC_TM1F"/>
    <property type="match status" value="1"/>
</dbReference>
<feature type="domain" description="ABC transporter" evidence="10">
    <location>
        <begin position="332"/>
        <end position="564"/>
    </location>
</feature>
<dbReference type="AlphaFoldDB" id="A0A1M5TDK4"/>
<dbReference type="OrthoDB" id="9762778at2"/>
<keyword evidence="4 9" id="KW-0812">Transmembrane</keyword>
<keyword evidence="3" id="KW-1003">Cell membrane</keyword>
<evidence type="ECO:0000256" key="8">
    <source>
        <dbReference type="ARBA" id="ARBA00023136"/>
    </source>
</evidence>
<keyword evidence="13" id="KW-1185">Reference proteome</keyword>
<comment type="subcellular location">
    <subcellularLocation>
        <location evidence="1">Cell membrane</location>
        <topology evidence="1">Multi-pass membrane protein</topology>
    </subcellularLocation>
</comment>
<accession>A0A1M5TDK4</accession>
<dbReference type="SUPFAM" id="SSF52540">
    <property type="entry name" value="P-loop containing nucleoside triphosphate hydrolases"/>
    <property type="match status" value="1"/>
</dbReference>
<evidence type="ECO:0000259" key="10">
    <source>
        <dbReference type="PROSITE" id="PS50893"/>
    </source>
</evidence>
<organism evidence="12 13">
    <name type="scientific">Clostridium collagenovorans DSM 3089</name>
    <dbReference type="NCBI Taxonomy" id="1121306"/>
    <lineage>
        <taxon>Bacteria</taxon>
        <taxon>Bacillati</taxon>
        <taxon>Bacillota</taxon>
        <taxon>Clostridia</taxon>
        <taxon>Eubacteriales</taxon>
        <taxon>Clostridiaceae</taxon>
        <taxon>Clostridium</taxon>
    </lineage>
</organism>
<gene>
    <name evidence="12" type="ORF">SAMN02745196_00537</name>
</gene>
<dbReference type="PANTHER" id="PTHR43394:SF1">
    <property type="entry name" value="ATP-BINDING CASSETTE SUB-FAMILY B MEMBER 10, MITOCHONDRIAL"/>
    <property type="match status" value="1"/>
</dbReference>
<evidence type="ECO:0000256" key="6">
    <source>
        <dbReference type="ARBA" id="ARBA00022840"/>
    </source>
</evidence>
<dbReference type="CDD" id="cd18542">
    <property type="entry name" value="ABC_6TM_YknU_like"/>
    <property type="match status" value="1"/>
</dbReference>
<dbReference type="PROSITE" id="PS50893">
    <property type="entry name" value="ABC_TRANSPORTER_2"/>
    <property type="match status" value="1"/>
</dbReference>
<dbReference type="RefSeq" id="WP_072829780.1">
    <property type="nucleotide sequence ID" value="NZ_FQXP01000003.1"/>
</dbReference>
<dbReference type="GO" id="GO:0005886">
    <property type="term" value="C:plasma membrane"/>
    <property type="evidence" value="ECO:0007669"/>
    <property type="project" value="UniProtKB-SubCell"/>
</dbReference>
<dbReference type="InterPro" id="IPR039421">
    <property type="entry name" value="Type_1_exporter"/>
</dbReference>
<keyword evidence="5" id="KW-0547">Nucleotide-binding</keyword>
<evidence type="ECO:0000256" key="3">
    <source>
        <dbReference type="ARBA" id="ARBA00022475"/>
    </source>
</evidence>
<dbReference type="InterPro" id="IPR036640">
    <property type="entry name" value="ABC1_TM_sf"/>
</dbReference>
<dbReference type="InterPro" id="IPR003439">
    <property type="entry name" value="ABC_transporter-like_ATP-bd"/>
</dbReference>